<reference evidence="6 7" key="1">
    <citation type="submission" date="2015-03" db="EMBL/GenBank/DDBJ databases">
        <title>Caedibacter varicaedens, whole genome shotgun sequence.</title>
        <authorList>
            <person name="Suzuki H."/>
            <person name="Dapper A.L."/>
            <person name="Gibson A.K."/>
            <person name="Jackson C."/>
            <person name="Lee H."/>
            <person name="Pejaver V.R."/>
            <person name="Doak T."/>
            <person name="Lynch M."/>
        </authorList>
    </citation>
    <scope>NUCLEOTIDE SEQUENCE [LARGE SCALE GENOMIC DNA]</scope>
</reference>
<dbReference type="OrthoDB" id="9787460at2"/>
<feature type="domain" description="HTH lysR-type" evidence="5">
    <location>
        <begin position="1"/>
        <end position="60"/>
    </location>
</feature>
<organism evidence="6 7">
    <name type="scientific">Caedimonas varicaedens</name>
    <dbReference type="NCBI Taxonomy" id="1629334"/>
    <lineage>
        <taxon>Bacteria</taxon>
        <taxon>Pseudomonadati</taxon>
        <taxon>Pseudomonadota</taxon>
        <taxon>Alphaproteobacteria</taxon>
        <taxon>Holosporales</taxon>
        <taxon>Caedimonadaceae</taxon>
        <taxon>Caedimonas</taxon>
    </lineage>
</organism>
<dbReference type="InterPro" id="IPR005119">
    <property type="entry name" value="LysR_subst-bd"/>
</dbReference>
<dbReference type="AlphaFoldDB" id="A0A0K8MEH9"/>
<dbReference type="Pfam" id="PF03466">
    <property type="entry name" value="LysR_substrate"/>
    <property type="match status" value="1"/>
</dbReference>
<dbReference type="EMBL" id="BBVC01000039">
    <property type="protein sequence ID" value="GAO98279.1"/>
    <property type="molecule type" value="Genomic_DNA"/>
</dbReference>
<dbReference type="Proteomes" id="UP000036771">
    <property type="component" value="Unassembled WGS sequence"/>
</dbReference>
<dbReference type="GO" id="GO:0003700">
    <property type="term" value="F:DNA-binding transcription factor activity"/>
    <property type="evidence" value="ECO:0007669"/>
    <property type="project" value="InterPro"/>
</dbReference>
<dbReference type="InterPro" id="IPR058163">
    <property type="entry name" value="LysR-type_TF_proteobact-type"/>
</dbReference>
<dbReference type="InterPro" id="IPR036388">
    <property type="entry name" value="WH-like_DNA-bd_sf"/>
</dbReference>
<keyword evidence="7" id="KW-1185">Reference proteome</keyword>
<dbReference type="InterPro" id="IPR036390">
    <property type="entry name" value="WH_DNA-bd_sf"/>
</dbReference>
<protein>
    <submittedName>
        <fullName evidence="6">HTH-type transcriptional regulator CysL</fullName>
    </submittedName>
</protein>
<evidence type="ECO:0000313" key="7">
    <source>
        <dbReference type="Proteomes" id="UP000036771"/>
    </source>
</evidence>
<keyword evidence="3" id="KW-0238">DNA-binding</keyword>
<dbReference type="PROSITE" id="PS50931">
    <property type="entry name" value="HTH_LYSR"/>
    <property type="match status" value="1"/>
</dbReference>
<dbReference type="GO" id="GO:0043565">
    <property type="term" value="F:sequence-specific DNA binding"/>
    <property type="evidence" value="ECO:0007669"/>
    <property type="project" value="TreeGrafter"/>
</dbReference>
<keyword evidence="4" id="KW-0804">Transcription</keyword>
<dbReference type="Gene3D" id="1.10.10.10">
    <property type="entry name" value="Winged helix-like DNA-binding domain superfamily/Winged helix DNA-binding domain"/>
    <property type="match status" value="1"/>
</dbReference>
<comment type="similarity">
    <text evidence="1">Belongs to the LysR transcriptional regulatory family.</text>
</comment>
<gene>
    <name evidence="6" type="primary">cysL_3</name>
    <name evidence="6" type="ORF">Cva_00928</name>
</gene>
<dbReference type="PANTHER" id="PTHR30537">
    <property type="entry name" value="HTH-TYPE TRANSCRIPTIONAL REGULATOR"/>
    <property type="match status" value="1"/>
</dbReference>
<evidence type="ECO:0000256" key="4">
    <source>
        <dbReference type="ARBA" id="ARBA00023163"/>
    </source>
</evidence>
<evidence type="ECO:0000313" key="6">
    <source>
        <dbReference type="EMBL" id="GAO98279.1"/>
    </source>
</evidence>
<evidence type="ECO:0000256" key="3">
    <source>
        <dbReference type="ARBA" id="ARBA00023125"/>
    </source>
</evidence>
<proteinExistence type="inferred from homology"/>
<keyword evidence="2" id="KW-0805">Transcription regulation</keyword>
<dbReference type="SUPFAM" id="SSF53850">
    <property type="entry name" value="Periplasmic binding protein-like II"/>
    <property type="match status" value="1"/>
</dbReference>
<dbReference type="PANTHER" id="PTHR30537:SF20">
    <property type="entry name" value="TRANSCRIPTIONAL REGULATORY PROTEIN"/>
    <property type="match status" value="1"/>
</dbReference>
<name>A0A0K8MEH9_9PROT</name>
<dbReference type="SUPFAM" id="SSF46785">
    <property type="entry name" value="Winged helix' DNA-binding domain"/>
    <property type="match status" value="1"/>
</dbReference>
<comment type="caution">
    <text evidence="6">The sequence shown here is derived from an EMBL/GenBank/DDBJ whole genome shotgun (WGS) entry which is preliminary data.</text>
</comment>
<evidence type="ECO:0000256" key="2">
    <source>
        <dbReference type="ARBA" id="ARBA00023015"/>
    </source>
</evidence>
<sequence>MNLEWDRLKVFYYVAKERSITRAAQHLRMFQPSVTRSIQQPEHQIKAKLFIRNPRGLILTKQSEILFERVKNMMIELELATNEISGIADEVSGELTITTTYGYASTVLFKYISSFSKHHSNIRLRIVCDDTDPDLTKKEADVAVRPFIVNAQGLEQLYLEERKLQLFASKKYLEEAGVPEKTEDLDTHRLIIFETPHTVIENSQNNNFLLSLGRTLDSNRKPFMIINSAECLAQAAEDGLGIIALSNDSSLIKKHNLVRVLPQVEDAPVKMCYIYPTALKNLRIVNLLGDYLKEAYAKK</sequence>
<evidence type="ECO:0000259" key="5">
    <source>
        <dbReference type="PROSITE" id="PS50931"/>
    </source>
</evidence>
<dbReference type="InterPro" id="IPR000847">
    <property type="entry name" value="LysR_HTH_N"/>
</dbReference>
<dbReference type="Gene3D" id="3.40.190.290">
    <property type="match status" value="1"/>
</dbReference>
<evidence type="ECO:0000256" key="1">
    <source>
        <dbReference type="ARBA" id="ARBA00009437"/>
    </source>
</evidence>
<dbReference type="Pfam" id="PF00126">
    <property type="entry name" value="HTH_1"/>
    <property type="match status" value="1"/>
</dbReference>
<dbReference type="GO" id="GO:0006351">
    <property type="term" value="P:DNA-templated transcription"/>
    <property type="evidence" value="ECO:0007669"/>
    <property type="project" value="TreeGrafter"/>
</dbReference>
<accession>A0A0K8MEH9</accession>